<evidence type="ECO:0000313" key="2">
    <source>
        <dbReference type="Proteomes" id="UP001732700"/>
    </source>
</evidence>
<organism evidence="1 2">
    <name type="scientific">Avena sativa</name>
    <name type="common">Oat</name>
    <dbReference type="NCBI Taxonomy" id="4498"/>
    <lineage>
        <taxon>Eukaryota</taxon>
        <taxon>Viridiplantae</taxon>
        <taxon>Streptophyta</taxon>
        <taxon>Embryophyta</taxon>
        <taxon>Tracheophyta</taxon>
        <taxon>Spermatophyta</taxon>
        <taxon>Magnoliopsida</taxon>
        <taxon>Liliopsida</taxon>
        <taxon>Poales</taxon>
        <taxon>Poaceae</taxon>
        <taxon>BOP clade</taxon>
        <taxon>Pooideae</taxon>
        <taxon>Poodae</taxon>
        <taxon>Poeae</taxon>
        <taxon>Poeae Chloroplast Group 1 (Aveneae type)</taxon>
        <taxon>Aveninae</taxon>
        <taxon>Avena</taxon>
    </lineage>
</organism>
<accession>A0ACD5YWQ3</accession>
<keyword evidence="2" id="KW-1185">Reference proteome</keyword>
<protein>
    <submittedName>
        <fullName evidence="1">Uncharacterized protein</fullName>
    </submittedName>
</protein>
<reference evidence="1" key="2">
    <citation type="submission" date="2025-09" db="UniProtKB">
        <authorList>
            <consortium name="EnsemblPlants"/>
        </authorList>
    </citation>
    <scope>IDENTIFICATION</scope>
</reference>
<dbReference type="Proteomes" id="UP001732700">
    <property type="component" value="Chromosome 6A"/>
</dbReference>
<sequence>MASAPDPEDGLIDYERLRQENIRRNEAMLASVRRKADELSAAVRSAKPKRGRPKGSMNQPGKKLDTPSGPSRCSLRSAGLPPPYLLPDPQSTHLSSSLASSILGAASPPPAEAETRADDFHAGKELVLKPAHVRRVIKSTLKSMQVLPLVDRTVVAAGNKLGNIGFWDVDAVSEDQDGGGTGNVFLYRPHRSPVAAIVAHQAAPQKIYSCSYKGEICLMDFEKENFNMVHLWDSPVYSLCQAQNCVRCLYFGDENGGLTLFDERVGKVSTTWDVHDERINSIEFHPENTHMLATSSTDQTACIWDVRSMKTKEPDSLKVFELHGHAQSAYFSPSGRMLAITSSCLGGTVRVFTMDDFEMSHEHNNQTGSWFDTFKVIWGWNDTELYVGNMRGAIDIISVDVNDSGISALNSTCLRSEYMSSGPCQLSAHPYKVGHLACANSYGKVFLWTSARA</sequence>
<evidence type="ECO:0000313" key="1">
    <source>
        <dbReference type="EnsemblPlants" id="AVESA.00010b.r2.6AG1040020.1.CDS"/>
    </source>
</evidence>
<name>A0ACD5YWQ3_AVESA</name>
<proteinExistence type="predicted"/>
<dbReference type="EnsemblPlants" id="AVESA.00010b.r2.6AG1040020.1">
    <property type="protein sequence ID" value="AVESA.00010b.r2.6AG1040020.1.CDS"/>
    <property type="gene ID" value="AVESA.00010b.r2.6AG1040020"/>
</dbReference>
<reference evidence="1" key="1">
    <citation type="submission" date="2021-05" db="EMBL/GenBank/DDBJ databases">
        <authorList>
            <person name="Scholz U."/>
            <person name="Mascher M."/>
            <person name="Fiebig A."/>
        </authorList>
    </citation>
    <scope>NUCLEOTIDE SEQUENCE [LARGE SCALE GENOMIC DNA]</scope>
</reference>